<comment type="caution">
    <text evidence="2">The sequence shown here is derived from an EMBL/GenBank/DDBJ whole genome shotgun (WGS) entry which is preliminary data.</text>
</comment>
<dbReference type="Proteomes" id="UP001235064">
    <property type="component" value="Unassembled WGS sequence"/>
</dbReference>
<accession>A0ABT7N060</accession>
<keyword evidence="3" id="KW-1185">Reference proteome</keyword>
<evidence type="ECO:0000313" key="2">
    <source>
        <dbReference type="EMBL" id="MDL9980094.1"/>
    </source>
</evidence>
<organism evidence="2 3">
    <name type="scientific">Microbacterium candidum</name>
    <dbReference type="NCBI Taxonomy" id="3041922"/>
    <lineage>
        <taxon>Bacteria</taxon>
        <taxon>Bacillati</taxon>
        <taxon>Actinomycetota</taxon>
        <taxon>Actinomycetes</taxon>
        <taxon>Micrococcales</taxon>
        <taxon>Microbacteriaceae</taxon>
        <taxon>Microbacterium</taxon>
    </lineage>
</organism>
<evidence type="ECO:0008006" key="4">
    <source>
        <dbReference type="Google" id="ProtNLM"/>
    </source>
</evidence>
<feature type="chain" id="PRO_5046115927" description="VWA domain-containing protein" evidence="1">
    <location>
        <begin position="27"/>
        <end position="258"/>
    </location>
</feature>
<sequence>MTSLTVPRVRTLAVGAALSLSLGLLAGCAAHAPGELGRLQQILETCPKDQPINAYVTTDGTGTSQDQAITTERLKSIRTVVDRVAVCGGHLTVTAFGTNSVTAPILDADITVDGATPNARLRRVPKVTEEVMAQVTKNYDAAIAALPRQGTDVTGLYRLFGEAKAERPGQRLEVFVLTDGLTNQGVNIDRSLSTAEATALADTVSVPDLSGSSISVVGIGRVAGNPVPSTFIDGLKAFYTRLCEKTGADQCLVATDGK</sequence>
<evidence type="ECO:0000256" key="1">
    <source>
        <dbReference type="SAM" id="SignalP"/>
    </source>
</evidence>
<name>A0ABT7N060_9MICO</name>
<evidence type="ECO:0000313" key="3">
    <source>
        <dbReference type="Proteomes" id="UP001235064"/>
    </source>
</evidence>
<keyword evidence="1" id="KW-0732">Signal</keyword>
<dbReference type="RefSeq" id="WP_286289025.1">
    <property type="nucleotide sequence ID" value="NZ_JASXSZ010000003.1"/>
</dbReference>
<dbReference type="EMBL" id="JASXSZ010000003">
    <property type="protein sequence ID" value="MDL9980094.1"/>
    <property type="molecule type" value="Genomic_DNA"/>
</dbReference>
<gene>
    <name evidence="2" type="ORF">QSV35_12195</name>
</gene>
<protein>
    <recommendedName>
        <fullName evidence="4">VWA domain-containing protein</fullName>
    </recommendedName>
</protein>
<reference evidence="2 3" key="1">
    <citation type="submission" date="2023-06" db="EMBL/GenBank/DDBJ databases">
        <title>Microbacterium sp. nov., isolated from a waste landfill.</title>
        <authorList>
            <person name="Wen W."/>
        </authorList>
    </citation>
    <scope>NUCLEOTIDE SEQUENCE [LARGE SCALE GENOMIC DNA]</scope>
    <source>
        <strain evidence="2 3">ASV49</strain>
    </source>
</reference>
<feature type="signal peptide" evidence="1">
    <location>
        <begin position="1"/>
        <end position="26"/>
    </location>
</feature>
<proteinExistence type="predicted"/>